<dbReference type="SUPFAM" id="SSF56436">
    <property type="entry name" value="C-type lectin-like"/>
    <property type="match status" value="1"/>
</dbReference>
<dbReference type="STRING" id="64144.ENSATEP00000002294"/>
<dbReference type="SMART" id="SM00034">
    <property type="entry name" value="CLECT"/>
    <property type="match status" value="1"/>
</dbReference>
<feature type="transmembrane region" description="Helical" evidence="2">
    <location>
        <begin position="31"/>
        <end position="54"/>
    </location>
</feature>
<proteinExistence type="predicted"/>
<dbReference type="Gene3D" id="3.10.100.10">
    <property type="entry name" value="Mannose-Binding Protein A, subunit A"/>
    <property type="match status" value="1"/>
</dbReference>
<reference evidence="4" key="1">
    <citation type="submission" date="2021-04" db="EMBL/GenBank/DDBJ databases">
        <authorList>
            <consortium name="Wellcome Sanger Institute Data Sharing"/>
        </authorList>
    </citation>
    <scope>NUCLEOTIDE SEQUENCE [LARGE SCALE GENOMIC DNA]</scope>
</reference>
<keyword evidence="5" id="KW-1185">Reference proteome</keyword>
<feature type="domain" description="C-type lectin" evidence="3">
    <location>
        <begin position="119"/>
        <end position="240"/>
    </location>
</feature>
<dbReference type="GO" id="GO:0030246">
    <property type="term" value="F:carbohydrate binding"/>
    <property type="evidence" value="ECO:0007669"/>
    <property type="project" value="UniProtKB-KW"/>
</dbReference>
<dbReference type="PANTHER" id="PTHR22803">
    <property type="entry name" value="MANNOSE, PHOSPHOLIPASE, LECTIN RECEPTOR RELATED"/>
    <property type="match status" value="1"/>
</dbReference>
<keyword evidence="2" id="KW-1133">Transmembrane helix</keyword>
<dbReference type="AlphaFoldDB" id="A0A3Q1H449"/>
<dbReference type="Pfam" id="PF00059">
    <property type="entry name" value="Lectin_C"/>
    <property type="match status" value="1"/>
</dbReference>
<dbReference type="InterPro" id="IPR001304">
    <property type="entry name" value="C-type_lectin-like"/>
</dbReference>
<accession>A0A3Q1H449</accession>
<dbReference type="Ensembl" id="ENSATET00000002319.2">
    <property type="protein sequence ID" value="ENSATEP00000002294.2"/>
    <property type="gene ID" value="ENSATEG00000001623.2"/>
</dbReference>
<organism evidence="4 5">
    <name type="scientific">Anabas testudineus</name>
    <name type="common">Climbing perch</name>
    <name type="synonym">Anthias testudineus</name>
    <dbReference type="NCBI Taxonomy" id="64144"/>
    <lineage>
        <taxon>Eukaryota</taxon>
        <taxon>Metazoa</taxon>
        <taxon>Chordata</taxon>
        <taxon>Craniata</taxon>
        <taxon>Vertebrata</taxon>
        <taxon>Euteleostomi</taxon>
        <taxon>Actinopterygii</taxon>
        <taxon>Neopterygii</taxon>
        <taxon>Teleostei</taxon>
        <taxon>Neoteleostei</taxon>
        <taxon>Acanthomorphata</taxon>
        <taxon>Anabantaria</taxon>
        <taxon>Anabantiformes</taxon>
        <taxon>Anabantoidei</taxon>
        <taxon>Anabantidae</taxon>
        <taxon>Anabas</taxon>
    </lineage>
</organism>
<keyword evidence="1" id="KW-0430">Lectin</keyword>
<evidence type="ECO:0000256" key="1">
    <source>
        <dbReference type="ARBA" id="ARBA00022734"/>
    </source>
</evidence>
<evidence type="ECO:0000259" key="3">
    <source>
        <dbReference type="PROSITE" id="PS50041"/>
    </source>
</evidence>
<reference evidence="4" key="3">
    <citation type="submission" date="2025-09" db="UniProtKB">
        <authorList>
            <consortium name="Ensembl"/>
        </authorList>
    </citation>
    <scope>IDENTIFICATION</scope>
</reference>
<evidence type="ECO:0000313" key="4">
    <source>
        <dbReference type="Ensembl" id="ENSATEP00000002294.2"/>
    </source>
</evidence>
<dbReference type="PROSITE" id="PS50041">
    <property type="entry name" value="C_TYPE_LECTIN_2"/>
    <property type="match status" value="1"/>
</dbReference>
<dbReference type="CDD" id="cd03590">
    <property type="entry name" value="CLECT_DC-SIGN_like"/>
    <property type="match status" value="1"/>
</dbReference>
<dbReference type="InParanoid" id="A0A3Q1H449"/>
<dbReference type="InterPro" id="IPR016186">
    <property type="entry name" value="C-type_lectin-like/link_sf"/>
</dbReference>
<evidence type="ECO:0000256" key="2">
    <source>
        <dbReference type="SAM" id="Phobius"/>
    </source>
</evidence>
<evidence type="ECO:0000313" key="5">
    <source>
        <dbReference type="Proteomes" id="UP000265040"/>
    </source>
</evidence>
<name>A0A3Q1H449_ANATE</name>
<dbReference type="Proteomes" id="UP000265040">
    <property type="component" value="Chromosome 11"/>
</dbReference>
<sequence>NTNNNAALLMTLSTGSQQEELITRSKVTERVTLLILCVLLAAAVIGLGVVCEFLRLNPHRLTSKLNLIFSVSTAQLKLINFNFLTVNFLLNNLLDNCNLYSNLLKDDTCPKCEEGWELHGGKCYYFSTNKSTWDQSRDDCRHGGGDLVKIDSREEQVENTMNDDEDKFWIGLTDSKEEDKWLWVDDSPLNTSLTFWISREPDNWPGNNNKVPEGEDCARMGERGGADDLKCCIAVNVLAKRQICLQQQIVH</sequence>
<dbReference type="InterPro" id="IPR016187">
    <property type="entry name" value="CTDL_fold"/>
</dbReference>
<keyword evidence="2" id="KW-0812">Transmembrane</keyword>
<dbReference type="OrthoDB" id="2142683at2759"/>
<protein>
    <recommendedName>
        <fullName evidence="3">C-type lectin domain-containing protein</fullName>
    </recommendedName>
</protein>
<dbReference type="GeneTree" id="ENSGT01030000234575"/>
<reference evidence="4" key="2">
    <citation type="submission" date="2025-08" db="UniProtKB">
        <authorList>
            <consortium name="Ensembl"/>
        </authorList>
    </citation>
    <scope>IDENTIFICATION</scope>
</reference>
<keyword evidence="2" id="KW-0472">Membrane</keyword>
<dbReference type="InterPro" id="IPR033989">
    <property type="entry name" value="CD209-like_CTLD"/>
</dbReference>
<dbReference type="InterPro" id="IPR050111">
    <property type="entry name" value="C-type_lectin/snaclec_domain"/>
</dbReference>